<dbReference type="PANTHER" id="PTHR36362:SF1">
    <property type="entry name" value="DNA-DIRECTED RNA POLYMERASE SUBUNIT BETA"/>
    <property type="match status" value="1"/>
</dbReference>
<gene>
    <name evidence="2" type="ORF">H0E87_007278</name>
</gene>
<dbReference type="AlphaFoldDB" id="A0A8T2ZAS8"/>
<dbReference type="Proteomes" id="UP000807159">
    <property type="component" value="Chromosome 3"/>
</dbReference>
<keyword evidence="1" id="KW-0472">Membrane</keyword>
<name>A0A8T2ZAS8_POPDE</name>
<dbReference type="GO" id="GO:0012505">
    <property type="term" value="C:endomembrane system"/>
    <property type="evidence" value="ECO:0007669"/>
    <property type="project" value="TreeGrafter"/>
</dbReference>
<keyword evidence="3" id="KW-1185">Reference proteome</keyword>
<evidence type="ECO:0000313" key="2">
    <source>
        <dbReference type="EMBL" id="KAH8514386.1"/>
    </source>
</evidence>
<keyword evidence="1" id="KW-1133">Transmembrane helix</keyword>
<dbReference type="EMBL" id="JACEGQ020000003">
    <property type="protein sequence ID" value="KAH8514386.1"/>
    <property type="molecule type" value="Genomic_DNA"/>
</dbReference>
<organism evidence="2 3">
    <name type="scientific">Populus deltoides</name>
    <name type="common">Eastern poplar</name>
    <name type="synonym">Eastern cottonwood</name>
    <dbReference type="NCBI Taxonomy" id="3696"/>
    <lineage>
        <taxon>Eukaryota</taxon>
        <taxon>Viridiplantae</taxon>
        <taxon>Streptophyta</taxon>
        <taxon>Embryophyta</taxon>
        <taxon>Tracheophyta</taxon>
        <taxon>Spermatophyta</taxon>
        <taxon>Magnoliopsida</taxon>
        <taxon>eudicotyledons</taxon>
        <taxon>Gunneridae</taxon>
        <taxon>Pentapetalae</taxon>
        <taxon>rosids</taxon>
        <taxon>fabids</taxon>
        <taxon>Malpighiales</taxon>
        <taxon>Salicaceae</taxon>
        <taxon>Saliceae</taxon>
        <taxon>Populus</taxon>
    </lineage>
</organism>
<keyword evidence="1" id="KW-0812">Transmembrane</keyword>
<feature type="transmembrane region" description="Helical" evidence="1">
    <location>
        <begin position="62"/>
        <end position="84"/>
    </location>
</feature>
<dbReference type="PANTHER" id="PTHR36362">
    <property type="entry name" value="DNA-DIRECTED RNA POLYMERASE SUBUNIT BETA"/>
    <property type="match status" value="1"/>
</dbReference>
<reference evidence="2" key="1">
    <citation type="journal article" date="2021" name="J. Hered.">
        <title>Genome Assembly of Salicaceae Populus deltoides (Eastern Cottonwood) I-69 Based on Nanopore Sequencing and Hi-C Technologies.</title>
        <authorList>
            <person name="Bai S."/>
            <person name="Wu H."/>
            <person name="Zhang J."/>
            <person name="Pan Z."/>
            <person name="Zhao W."/>
            <person name="Li Z."/>
            <person name="Tong C."/>
        </authorList>
    </citation>
    <scope>NUCLEOTIDE SEQUENCE</scope>
    <source>
        <tissue evidence="2">Leaf</tissue>
    </source>
</reference>
<proteinExistence type="predicted"/>
<accession>A0A8T2ZAS8</accession>
<evidence type="ECO:0000256" key="1">
    <source>
        <dbReference type="SAM" id="Phobius"/>
    </source>
</evidence>
<sequence length="142" mass="15590">MHTLAHSPKNTITATTKMLDRVLSSRRVTSHLDDSDTDASADDSKTKKQNLSLLASNYLSRLSHFCFCPTACLLLCLLLAIVLITSLAFHSRSFVCVSDPGSRVGFFGLDGLESDFGSLGVPWCSESYLVLLIGWQLRRYGS</sequence>
<comment type="caution">
    <text evidence="2">The sequence shown here is derived from an EMBL/GenBank/DDBJ whole genome shotgun (WGS) entry which is preliminary data.</text>
</comment>
<protein>
    <submittedName>
        <fullName evidence="2">Uncharacterized protein</fullName>
    </submittedName>
</protein>
<evidence type="ECO:0000313" key="3">
    <source>
        <dbReference type="Proteomes" id="UP000807159"/>
    </source>
</evidence>